<evidence type="ECO:0000256" key="1">
    <source>
        <dbReference type="ARBA" id="ARBA00001974"/>
    </source>
</evidence>
<keyword evidence="6 12" id="KW-0662">Pyridine nucleotide biosynthesis</keyword>
<comment type="similarity">
    <text evidence="3 12">Belongs to the FAD-dependent oxidoreductase 2 family. NadB subfamily.</text>
</comment>
<evidence type="ECO:0000256" key="5">
    <source>
        <dbReference type="ARBA" id="ARBA00022630"/>
    </source>
</evidence>
<evidence type="ECO:0000313" key="16">
    <source>
        <dbReference type="Proteomes" id="UP000198964"/>
    </source>
</evidence>
<dbReference type="InterPro" id="IPR015939">
    <property type="entry name" value="Fum_Rdtase/Succ_DH_flav-like_C"/>
</dbReference>
<dbReference type="PANTHER" id="PTHR42716">
    <property type="entry name" value="L-ASPARTATE OXIDASE"/>
    <property type="match status" value="1"/>
</dbReference>
<evidence type="ECO:0000256" key="7">
    <source>
        <dbReference type="ARBA" id="ARBA00022827"/>
    </source>
</evidence>
<dbReference type="InterPro" id="IPR003953">
    <property type="entry name" value="FAD-dep_OxRdtase_2_FAD-bd"/>
</dbReference>
<evidence type="ECO:0000256" key="2">
    <source>
        <dbReference type="ARBA" id="ARBA00004950"/>
    </source>
</evidence>
<dbReference type="AlphaFoldDB" id="A0A1I2F4U1"/>
<comment type="catalytic activity">
    <reaction evidence="9">
        <text>L-aspartate + O2 = iminosuccinate + H2O2</text>
        <dbReference type="Rhea" id="RHEA:25876"/>
        <dbReference type="ChEBI" id="CHEBI:15379"/>
        <dbReference type="ChEBI" id="CHEBI:16240"/>
        <dbReference type="ChEBI" id="CHEBI:29991"/>
        <dbReference type="ChEBI" id="CHEBI:77875"/>
        <dbReference type="EC" id="1.4.3.16"/>
    </reaction>
    <physiologicalReaction direction="left-to-right" evidence="9">
        <dbReference type="Rhea" id="RHEA:25877"/>
    </physiologicalReaction>
</comment>
<dbReference type="EC" id="1.4.3.16" evidence="4 10"/>
<dbReference type="Gene3D" id="1.20.58.100">
    <property type="entry name" value="Fumarate reductase/succinate dehydrogenase flavoprotein-like, C-terminal domain"/>
    <property type="match status" value="1"/>
</dbReference>
<evidence type="ECO:0000256" key="4">
    <source>
        <dbReference type="ARBA" id="ARBA00012173"/>
    </source>
</evidence>
<evidence type="ECO:0000259" key="13">
    <source>
        <dbReference type="Pfam" id="PF00890"/>
    </source>
</evidence>
<dbReference type="RefSeq" id="WP_093919012.1">
    <property type="nucleotide sequence ID" value="NZ_FONW01000002.1"/>
</dbReference>
<evidence type="ECO:0000256" key="9">
    <source>
        <dbReference type="ARBA" id="ARBA00048305"/>
    </source>
</evidence>
<dbReference type="InterPro" id="IPR027477">
    <property type="entry name" value="Succ_DH/fumarate_Rdtase_cat_sf"/>
</dbReference>
<dbReference type="SUPFAM" id="SSF51905">
    <property type="entry name" value="FAD/NAD(P)-binding domain"/>
    <property type="match status" value="1"/>
</dbReference>
<comment type="cofactor">
    <cofactor evidence="1 12">
        <name>FAD</name>
        <dbReference type="ChEBI" id="CHEBI:57692"/>
    </cofactor>
</comment>
<dbReference type="InterPro" id="IPR037099">
    <property type="entry name" value="Fum_R/Succ_DH_flav-like_C_sf"/>
</dbReference>
<dbReference type="PRINTS" id="PR00411">
    <property type="entry name" value="PNDRDTASEI"/>
</dbReference>
<protein>
    <recommendedName>
        <fullName evidence="4 10">L-aspartate oxidase</fullName>
        <ecNumber evidence="4 10">1.4.3.16</ecNumber>
    </recommendedName>
</protein>
<accession>A0A1I2F4U1</accession>
<organism evidence="15 16">
    <name type="scientific">Sunxiuqinia elliptica</name>
    <dbReference type="NCBI Taxonomy" id="655355"/>
    <lineage>
        <taxon>Bacteria</taxon>
        <taxon>Pseudomonadati</taxon>
        <taxon>Bacteroidota</taxon>
        <taxon>Bacteroidia</taxon>
        <taxon>Marinilabiliales</taxon>
        <taxon>Prolixibacteraceae</taxon>
        <taxon>Sunxiuqinia</taxon>
    </lineage>
</organism>
<dbReference type="Gene3D" id="3.90.700.10">
    <property type="entry name" value="Succinate dehydrogenase/fumarate reductase flavoprotein, catalytic domain"/>
    <property type="match status" value="1"/>
</dbReference>
<comment type="function">
    <text evidence="12">Catalyzes the oxidation of L-aspartate to iminoaspartate.</text>
</comment>
<gene>
    <name evidence="15" type="ORF">SAMN05216283_102351</name>
</gene>
<dbReference type="GO" id="GO:0034628">
    <property type="term" value="P:'de novo' NAD+ biosynthetic process from L-aspartate"/>
    <property type="evidence" value="ECO:0007669"/>
    <property type="project" value="TreeGrafter"/>
</dbReference>
<keyword evidence="16" id="KW-1185">Reference proteome</keyword>
<dbReference type="Pfam" id="PF02910">
    <property type="entry name" value="Succ_DH_flav_C"/>
    <property type="match status" value="1"/>
</dbReference>
<feature type="domain" description="FAD-dependent oxidoreductase 2 FAD-binding" evidence="13">
    <location>
        <begin position="7"/>
        <end position="378"/>
    </location>
</feature>
<dbReference type="NCBIfam" id="TIGR00551">
    <property type="entry name" value="nadB"/>
    <property type="match status" value="1"/>
</dbReference>
<dbReference type="InterPro" id="IPR036188">
    <property type="entry name" value="FAD/NAD-bd_sf"/>
</dbReference>
<evidence type="ECO:0000256" key="3">
    <source>
        <dbReference type="ARBA" id="ARBA00008562"/>
    </source>
</evidence>
<dbReference type="PANTHER" id="PTHR42716:SF2">
    <property type="entry name" value="L-ASPARTATE OXIDASE, CHLOROPLASTIC"/>
    <property type="match status" value="1"/>
</dbReference>
<evidence type="ECO:0000256" key="6">
    <source>
        <dbReference type="ARBA" id="ARBA00022642"/>
    </source>
</evidence>
<dbReference type="SUPFAM" id="SSF46977">
    <property type="entry name" value="Succinate dehydrogenase/fumarate reductase flavoprotein C-terminal domain"/>
    <property type="match status" value="1"/>
</dbReference>
<comment type="subcellular location">
    <subcellularLocation>
        <location evidence="12">Cytoplasm</location>
    </subcellularLocation>
</comment>
<dbReference type="Pfam" id="PF00890">
    <property type="entry name" value="FAD_binding_2"/>
    <property type="match status" value="1"/>
</dbReference>
<dbReference type="SUPFAM" id="SSF56425">
    <property type="entry name" value="Succinate dehydrogenase/fumarate reductase flavoprotein, catalytic domain"/>
    <property type="match status" value="1"/>
</dbReference>
<dbReference type="FunFam" id="3.90.700.10:FF:000002">
    <property type="entry name" value="L-aspartate oxidase"/>
    <property type="match status" value="1"/>
</dbReference>
<evidence type="ECO:0000259" key="14">
    <source>
        <dbReference type="Pfam" id="PF02910"/>
    </source>
</evidence>
<dbReference type="UniPathway" id="UPA00253">
    <property type="reaction ID" value="UER00326"/>
</dbReference>
<reference evidence="15 16" key="1">
    <citation type="submission" date="2016-10" db="EMBL/GenBank/DDBJ databases">
        <authorList>
            <person name="de Groot N.N."/>
        </authorList>
    </citation>
    <scope>NUCLEOTIDE SEQUENCE [LARGE SCALE GENOMIC DNA]</scope>
    <source>
        <strain evidence="15 16">CGMCC 1.9156</strain>
    </source>
</reference>
<evidence type="ECO:0000256" key="10">
    <source>
        <dbReference type="NCBIfam" id="TIGR00551"/>
    </source>
</evidence>
<dbReference type="Gene3D" id="3.50.50.60">
    <property type="entry name" value="FAD/NAD(P)-binding domain"/>
    <property type="match status" value="1"/>
</dbReference>
<comment type="pathway">
    <text evidence="2 12">Cofactor biosynthesis; NAD(+) biosynthesis; iminoaspartate from L-aspartate (oxidase route): step 1/1.</text>
</comment>
<keyword evidence="8 12" id="KW-0560">Oxidoreductase</keyword>
<dbReference type="STRING" id="655355.SAMN05216283_102351"/>
<dbReference type="Proteomes" id="UP000198964">
    <property type="component" value="Unassembled WGS sequence"/>
</dbReference>
<evidence type="ECO:0000256" key="11">
    <source>
        <dbReference type="PIRSR" id="PIRSR000171-1"/>
    </source>
</evidence>
<dbReference type="GO" id="GO:0008734">
    <property type="term" value="F:L-aspartate oxidase activity"/>
    <property type="evidence" value="ECO:0007669"/>
    <property type="project" value="UniProtKB-UniRule"/>
</dbReference>
<evidence type="ECO:0000313" key="15">
    <source>
        <dbReference type="EMBL" id="SFF00013.1"/>
    </source>
</evidence>
<keyword evidence="5 12" id="KW-0285">Flavoprotein</keyword>
<dbReference type="GO" id="GO:0005737">
    <property type="term" value="C:cytoplasm"/>
    <property type="evidence" value="ECO:0007669"/>
    <property type="project" value="UniProtKB-SubCell"/>
</dbReference>
<evidence type="ECO:0000256" key="8">
    <source>
        <dbReference type="ARBA" id="ARBA00023002"/>
    </source>
</evidence>
<proteinExistence type="inferred from homology"/>
<dbReference type="PRINTS" id="PR00368">
    <property type="entry name" value="FADPNR"/>
</dbReference>
<dbReference type="EMBL" id="FONW01000002">
    <property type="protein sequence ID" value="SFF00013.1"/>
    <property type="molecule type" value="Genomic_DNA"/>
</dbReference>
<keyword evidence="7 12" id="KW-0274">FAD</keyword>
<dbReference type="InterPro" id="IPR005288">
    <property type="entry name" value="NadB"/>
</dbReference>
<feature type="domain" description="Fumarate reductase/succinate dehydrogenase flavoprotein-like C-terminal" evidence="14">
    <location>
        <begin position="423"/>
        <end position="502"/>
    </location>
</feature>
<evidence type="ECO:0000256" key="12">
    <source>
        <dbReference type="RuleBase" id="RU362049"/>
    </source>
</evidence>
<name>A0A1I2F4U1_9BACT</name>
<feature type="active site" description="Proton acceptor" evidence="11">
    <location>
        <position position="276"/>
    </location>
</feature>
<dbReference type="PIRSF" id="PIRSF000171">
    <property type="entry name" value="SDHA_APRA_LASPO"/>
    <property type="match status" value="1"/>
</dbReference>
<sequence length="523" mass="57434">MQVLNFDTIIIGSGLAGLSAAYHASKYGTVAIITKSQLDTSNSYYAQGGIAGAISAADSPKLHFDDTMVAGRGLCEKDPVEILVNEGKDRILELIELGMQFDKQNNEFVLGLEGGHSKRRILHAGGDATGKALTCFMLEQVQKQPNITSFEYTAVTQLLIEEGECTGAQAIDFVSGKNLVFKGKASILATGGLSRIFSRTTNPHTATGDGIALAYEAGAQLADMEFIQFHPSALYLKDKDAFLISEAVRGEGAWMLNTEGERFMKEVHPLAELAPRDIVAFSIYRQMQKLKTPHLYLSLKHLDAEKIKKRFSNIYKQLKEYGYDMTSDLLPIAPAAHYMVGGIKTDLDGETNIPGLFACGEVASTGVMGANRLASNSLLECLVFGKRASEKAAKRSHKKPATTDFAPFTNDPKNEQAYLEVKNEIADLMSENVGIVREGKKLAEAIAQLQDLAKKLPNTISDYNELKIKQITAICLLITQSALLREESRGGHIREDFQQESPEFRLHIVQQKNQEPIFIPIKK</sequence>